<name>A0A074WAS6_9PEZI</name>
<comment type="similarity">
    <text evidence="2 6">Belongs to the cytochrome P450 family.</text>
</comment>
<dbReference type="InterPro" id="IPR001128">
    <property type="entry name" value="Cyt_P450"/>
</dbReference>
<evidence type="ECO:0000256" key="2">
    <source>
        <dbReference type="ARBA" id="ARBA00010617"/>
    </source>
</evidence>
<keyword evidence="4 5" id="KW-0408">Iron</keyword>
<dbReference type="STRING" id="1043004.A0A074WAS6"/>
<keyword evidence="3 5" id="KW-0479">Metal-binding</keyword>
<dbReference type="GeneID" id="25411927"/>
<dbReference type="PROSITE" id="PS00086">
    <property type="entry name" value="CYTOCHROME_P450"/>
    <property type="match status" value="1"/>
</dbReference>
<proteinExistence type="inferred from homology"/>
<dbReference type="InterPro" id="IPR017972">
    <property type="entry name" value="Cyt_P450_CS"/>
</dbReference>
<comment type="cofactor">
    <cofactor evidence="1 5">
        <name>heme</name>
        <dbReference type="ChEBI" id="CHEBI:30413"/>
    </cofactor>
</comment>
<gene>
    <name evidence="7" type="ORF">M436DRAFT_54242</name>
</gene>
<dbReference type="HOGENOM" id="CLU_025001_1_0_1"/>
<dbReference type="Pfam" id="PF00067">
    <property type="entry name" value="p450"/>
    <property type="match status" value="2"/>
</dbReference>
<dbReference type="PANTHER" id="PTHR24305:SF232">
    <property type="entry name" value="P450, PUTATIVE (EUROFUNG)-RELATED"/>
    <property type="match status" value="1"/>
</dbReference>
<sequence>MSHLLSSPTVLALSAFSLTILYFVYRAALPHPIPGIPYNKAAANSILGDVPEFLRYVKDNNGQALQWWNLQLEKHDSPIFQLFLKPFSRPVVIVADFREAQDVLLRRYKEFDRSTIFEEIFGSILPYHHIGQKTSDKVKAQKRLLADTMMPSFLNEVAAPSMHEAMMDLVRLWNLKTDLAQGRPFEAHEDIAHATLDAIWVVTLGSSANTIGNQANMLESVPSIKLPDGNDVPVHFPKAPHPPAFDAVLTITESMTPLIASPYPKLHHWFLRQFKSYKEAMKYKDLEIETMIKASVEKFSEDHIDALEKQGKDRSAIDHMIRRELLASRKEGRRPQYDTLAAKDEVFGFLVAGHETTSTTIAWGVKLLSDNQQAQTKLREVLRSTYVGAAAEKRQPTSKELATLHHPYIDAMLEEILRCSTTAAITSRLAMVDTEVLGIRIPKGTDVNFLSYAGFIAPPVGVVEEHKRSPSSQASKDKTGVWEVPDISAFKPERWLKSIGKEGESAFSKNAGPTLPFGAGIRGCFGRKLAYIELRMLVVFIIWNFELLPAPEELSSYLAIDKVTHQPQKCYLRLKKADW</sequence>
<keyword evidence="6" id="KW-0560">Oxidoreductase</keyword>
<keyword evidence="8" id="KW-1185">Reference proteome</keyword>
<dbReference type="InterPro" id="IPR050121">
    <property type="entry name" value="Cytochrome_P450_monoxygenase"/>
</dbReference>
<organism evidence="7 8">
    <name type="scientific">Aureobasidium namibiae CBS 147.97</name>
    <dbReference type="NCBI Taxonomy" id="1043004"/>
    <lineage>
        <taxon>Eukaryota</taxon>
        <taxon>Fungi</taxon>
        <taxon>Dikarya</taxon>
        <taxon>Ascomycota</taxon>
        <taxon>Pezizomycotina</taxon>
        <taxon>Dothideomycetes</taxon>
        <taxon>Dothideomycetidae</taxon>
        <taxon>Dothideales</taxon>
        <taxon>Saccotheciaceae</taxon>
        <taxon>Aureobasidium</taxon>
    </lineage>
</organism>
<dbReference type="InterPro" id="IPR036396">
    <property type="entry name" value="Cyt_P450_sf"/>
</dbReference>
<dbReference type="EMBL" id="KL584718">
    <property type="protein sequence ID" value="KEQ70200.1"/>
    <property type="molecule type" value="Genomic_DNA"/>
</dbReference>
<evidence type="ECO:0000313" key="7">
    <source>
        <dbReference type="EMBL" id="KEQ70200.1"/>
    </source>
</evidence>
<dbReference type="SUPFAM" id="SSF48264">
    <property type="entry name" value="Cytochrome P450"/>
    <property type="match status" value="1"/>
</dbReference>
<evidence type="ECO:0000256" key="1">
    <source>
        <dbReference type="ARBA" id="ARBA00001971"/>
    </source>
</evidence>
<dbReference type="GO" id="GO:0020037">
    <property type="term" value="F:heme binding"/>
    <property type="evidence" value="ECO:0007669"/>
    <property type="project" value="InterPro"/>
</dbReference>
<reference evidence="7 8" key="1">
    <citation type="journal article" date="2014" name="BMC Genomics">
        <title>Genome sequencing of four Aureobasidium pullulans varieties: biotechnological potential, stress tolerance, and description of new species.</title>
        <authorList>
            <person name="Gostin Ar C."/>
            <person name="Ohm R.A."/>
            <person name="Kogej T."/>
            <person name="Sonjak S."/>
            <person name="Turk M."/>
            <person name="Zajc J."/>
            <person name="Zalar P."/>
            <person name="Grube M."/>
            <person name="Sun H."/>
            <person name="Han J."/>
            <person name="Sharma A."/>
            <person name="Chiniquy J."/>
            <person name="Ngan C.Y."/>
            <person name="Lipzen A."/>
            <person name="Barry K."/>
            <person name="Grigoriev I.V."/>
            <person name="Gunde-Cimerman N."/>
        </authorList>
    </citation>
    <scope>NUCLEOTIDE SEQUENCE [LARGE SCALE GENOMIC DNA]</scope>
    <source>
        <strain evidence="7 8">CBS 147.97</strain>
    </source>
</reference>
<keyword evidence="6" id="KW-0503">Monooxygenase</keyword>
<dbReference type="GO" id="GO:0004497">
    <property type="term" value="F:monooxygenase activity"/>
    <property type="evidence" value="ECO:0007669"/>
    <property type="project" value="UniProtKB-KW"/>
</dbReference>
<dbReference type="Proteomes" id="UP000027730">
    <property type="component" value="Unassembled WGS sequence"/>
</dbReference>
<accession>A0A074WAS6</accession>
<dbReference type="GO" id="GO:0016705">
    <property type="term" value="F:oxidoreductase activity, acting on paired donors, with incorporation or reduction of molecular oxygen"/>
    <property type="evidence" value="ECO:0007669"/>
    <property type="project" value="InterPro"/>
</dbReference>
<dbReference type="OrthoDB" id="1470350at2759"/>
<evidence type="ECO:0000313" key="8">
    <source>
        <dbReference type="Proteomes" id="UP000027730"/>
    </source>
</evidence>
<dbReference type="GO" id="GO:0005506">
    <property type="term" value="F:iron ion binding"/>
    <property type="evidence" value="ECO:0007669"/>
    <property type="project" value="InterPro"/>
</dbReference>
<dbReference type="PANTHER" id="PTHR24305">
    <property type="entry name" value="CYTOCHROME P450"/>
    <property type="match status" value="1"/>
</dbReference>
<protein>
    <submittedName>
        <fullName evidence="7">Cytochrome P450</fullName>
    </submittedName>
</protein>
<dbReference type="PRINTS" id="PR00385">
    <property type="entry name" value="P450"/>
</dbReference>
<feature type="binding site" description="axial binding residue" evidence="5">
    <location>
        <position position="524"/>
    </location>
    <ligand>
        <name>heme</name>
        <dbReference type="ChEBI" id="CHEBI:30413"/>
    </ligand>
    <ligandPart>
        <name>Fe</name>
        <dbReference type="ChEBI" id="CHEBI:18248"/>
    </ligandPart>
</feature>
<evidence type="ECO:0000256" key="5">
    <source>
        <dbReference type="PIRSR" id="PIRSR602403-1"/>
    </source>
</evidence>
<evidence type="ECO:0000256" key="4">
    <source>
        <dbReference type="ARBA" id="ARBA00023004"/>
    </source>
</evidence>
<dbReference type="Gene3D" id="1.10.630.10">
    <property type="entry name" value="Cytochrome P450"/>
    <property type="match status" value="1"/>
</dbReference>
<dbReference type="PRINTS" id="PR00465">
    <property type="entry name" value="EP450IV"/>
</dbReference>
<dbReference type="AlphaFoldDB" id="A0A074WAS6"/>
<evidence type="ECO:0000256" key="3">
    <source>
        <dbReference type="ARBA" id="ARBA00022723"/>
    </source>
</evidence>
<keyword evidence="5 6" id="KW-0349">Heme</keyword>
<dbReference type="InterPro" id="IPR002403">
    <property type="entry name" value="Cyt_P450_E_grp-IV"/>
</dbReference>
<evidence type="ECO:0000256" key="6">
    <source>
        <dbReference type="RuleBase" id="RU000461"/>
    </source>
</evidence>
<dbReference type="RefSeq" id="XP_013424318.1">
    <property type="nucleotide sequence ID" value="XM_013568864.1"/>
</dbReference>